<dbReference type="RefSeq" id="WP_053839754.1">
    <property type="nucleotide sequence ID" value="NZ_CP076250.1"/>
</dbReference>
<name>A0A0K2ZDI0_9XANT</name>
<evidence type="ECO:0000256" key="1">
    <source>
        <dbReference type="SAM" id="SignalP"/>
    </source>
</evidence>
<feature type="signal peptide" evidence="1">
    <location>
        <begin position="1"/>
        <end position="36"/>
    </location>
</feature>
<keyword evidence="1" id="KW-0732">Signal</keyword>
<sequence>MNRSTALPQVAKRLGWAVLAALLLPLLLALSLPAHATAAAGDALKVAVYRGKAGCRGCSEMVAKALQGSGLKLELAYVGEREPLKVNARTLSGFDLYVQPGGGQDIAAAYAAIGDDGADAIRAFVRSGKGFLGLCMGAYLADRDWIGLVDVALQSEVGRPGSGIDDEGDHTIEVRWDGTLQRFYYQDGPYFTGKAASGYAPIAHYRNGDVAMARYGYGAGTVLLTGPHPEADASWMDDDGGDAAAQDKMRRLLRYFAATRVAVVR</sequence>
<reference evidence="2 3" key="1">
    <citation type="submission" date="2015-07" db="EMBL/GenBank/DDBJ databases">
        <authorList>
            <person name="Noorani M."/>
        </authorList>
    </citation>
    <scope>NUCLEOTIDE SEQUENCE [LARGE SCALE GENOMIC DNA]</scope>
    <source>
        <strain evidence="2">LMG728</strain>
    </source>
</reference>
<dbReference type="AlphaFoldDB" id="A0A0K2ZDI0"/>
<evidence type="ECO:0000313" key="3">
    <source>
        <dbReference type="Proteomes" id="UP000041247"/>
    </source>
</evidence>
<dbReference type="Proteomes" id="UP000041247">
    <property type="component" value="Unassembled WGS sequence"/>
</dbReference>
<accession>A0A0K2ZDI0</accession>
<feature type="chain" id="PRO_5005492093" description="Biotin-protein ligase N-terminal domain-containing protein" evidence="1">
    <location>
        <begin position="37"/>
        <end position="265"/>
    </location>
</feature>
<dbReference type="InterPro" id="IPR029062">
    <property type="entry name" value="Class_I_gatase-like"/>
</dbReference>
<evidence type="ECO:0000313" key="2">
    <source>
        <dbReference type="EMBL" id="CTP83581.1"/>
    </source>
</evidence>
<proteinExistence type="predicted"/>
<dbReference type="EMBL" id="CXOK01000008">
    <property type="protein sequence ID" value="CTP83581.1"/>
    <property type="molecule type" value="Genomic_DNA"/>
</dbReference>
<gene>
    <name evidence="2" type="ORF">XTPLMG728_0260</name>
</gene>
<protein>
    <recommendedName>
        <fullName evidence="4">Biotin-protein ligase N-terminal domain-containing protein</fullName>
    </recommendedName>
</protein>
<dbReference type="SUPFAM" id="SSF52317">
    <property type="entry name" value="Class I glutamine amidotransferase-like"/>
    <property type="match status" value="1"/>
</dbReference>
<dbReference type="Gene3D" id="3.40.50.880">
    <property type="match status" value="1"/>
</dbReference>
<organism evidence="2 3">
    <name type="scientific">Xanthomonas graminis pv. poae</name>
    <dbReference type="NCBI Taxonomy" id="227946"/>
    <lineage>
        <taxon>Bacteria</taxon>
        <taxon>Pseudomonadati</taxon>
        <taxon>Pseudomonadota</taxon>
        <taxon>Gammaproteobacteria</taxon>
        <taxon>Lysobacterales</taxon>
        <taxon>Lysobacteraceae</taxon>
        <taxon>Xanthomonas</taxon>
        <taxon>Xanthomonas translucens group</taxon>
        <taxon>Xanthomonas graminis</taxon>
    </lineage>
</organism>
<evidence type="ECO:0008006" key="4">
    <source>
        <dbReference type="Google" id="ProtNLM"/>
    </source>
</evidence>